<sequence>MIPEIEMQSAEEIKKFQEEKLAGMLHYVNQHSTFYQKKFKAENIDIQRIKTLEDLQQISVTTKTDLQKFNNDFLCVPLNKIVDFSTTSGTLGEPVTFGLSDADLDRLAYNEMISFECAGIRKGDTVQLMTTMDRRFMAGLAYFLGLRKLGAGVIRVGAGIPQLQWDSILKYKPKYLIGVPSFLLKLIEYAEQHAIDYNASGIKGVICIGEALRTPDLKPSILAQRIQEKWKIELYSTYASTEMSAAFTECNQFHGGHHHPELIIIEILDDNDRPVQKGEVGELTITSIGIEALPLIRFKTGDMVRLHTAACSCGRNTPRVGPVEGRKEHMIKYKGTTVYPPAMHDLIASFEEISLHLIEISTNSIGTDEILIRIHTADASVAFLQKLKDAFRAKLRVTPQIQFELAEDLQKIIFNPVSRKPITFIDKRA</sequence>
<feature type="domain" description="AMP-dependent synthetase/ligase" evidence="1">
    <location>
        <begin position="84"/>
        <end position="288"/>
    </location>
</feature>
<dbReference type="SUPFAM" id="SSF56801">
    <property type="entry name" value="Acetyl-CoA synthetase-like"/>
    <property type="match status" value="1"/>
</dbReference>
<dbReference type="EMBL" id="JAUFQU010000001">
    <property type="protein sequence ID" value="MDN3708586.1"/>
    <property type="molecule type" value="Genomic_DNA"/>
</dbReference>
<reference evidence="3" key="1">
    <citation type="journal article" date="2019" name="Int. J. Syst. Evol. Microbiol.">
        <title>The Global Catalogue of Microorganisms (GCM) 10K type strain sequencing project: providing services to taxonomists for standard genome sequencing and annotation.</title>
        <authorList>
            <consortium name="The Broad Institute Genomics Platform"/>
            <consortium name="The Broad Institute Genome Sequencing Center for Infectious Disease"/>
            <person name="Wu L."/>
            <person name="Ma J."/>
        </authorList>
    </citation>
    <scope>NUCLEOTIDE SEQUENCE [LARGE SCALE GENOMIC DNA]</scope>
    <source>
        <strain evidence="3">CECT 7184</strain>
    </source>
</reference>
<organism evidence="2 3">
    <name type="scientific">Paenimyroides ceti</name>
    <dbReference type="NCBI Taxonomy" id="395087"/>
    <lineage>
        <taxon>Bacteria</taxon>
        <taxon>Pseudomonadati</taxon>
        <taxon>Bacteroidota</taxon>
        <taxon>Flavobacteriia</taxon>
        <taxon>Flavobacteriales</taxon>
        <taxon>Flavobacteriaceae</taxon>
        <taxon>Paenimyroides</taxon>
    </lineage>
</organism>
<proteinExistence type="predicted"/>
<dbReference type="PANTHER" id="PTHR43845">
    <property type="entry name" value="BLR5969 PROTEIN"/>
    <property type="match status" value="1"/>
</dbReference>
<dbReference type="Gene3D" id="3.40.50.12780">
    <property type="entry name" value="N-terminal domain of ligase-like"/>
    <property type="match status" value="1"/>
</dbReference>
<evidence type="ECO:0000313" key="3">
    <source>
        <dbReference type="Proteomes" id="UP001242368"/>
    </source>
</evidence>
<evidence type="ECO:0000313" key="2">
    <source>
        <dbReference type="EMBL" id="MDN3708586.1"/>
    </source>
</evidence>
<name>A0ABT8CX59_9FLAO</name>
<accession>A0ABT8CX59</accession>
<dbReference type="Pfam" id="PF00501">
    <property type="entry name" value="AMP-binding"/>
    <property type="match status" value="1"/>
</dbReference>
<dbReference type="PANTHER" id="PTHR43845:SF1">
    <property type="entry name" value="BLR5969 PROTEIN"/>
    <property type="match status" value="1"/>
</dbReference>
<protein>
    <submittedName>
        <fullName evidence="2">AMP-binding protein</fullName>
    </submittedName>
</protein>
<dbReference type="Gene3D" id="3.30.300.30">
    <property type="match status" value="1"/>
</dbReference>
<comment type="caution">
    <text evidence="2">The sequence shown here is derived from an EMBL/GenBank/DDBJ whole genome shotgun (WGS) entry which is preliminary data.</text>
</comment>
<dbReference type="Proteomes" id="UP001242368">
    <property type="component" value="Unassembled WGS sequence"/>
</dbReference>
<dbReference type="RefSeq" id="WP_290364445.1">
    <property type="nucleotide sequence ID" value="NZ_JAUFQU010000001.1"/>
</dbReference>
<dbReference type="InterPro" id="IPR000873">
    <property type="entry name" value="AMP-dep_synth/lig_dom"/>
</dbReference>
<dbReference type="InterPro" id="IPR045851">
    <property type="entry name" value="AMP-bd_C_sf"/>
</dbReference>
<dbReference type="InterPro" id="IPR042099">
    <property type="entry name" value="ANL_N_sf"/>
</dbReference>
<keyword evidence="3" id="KW-1185">Reference proteome</keyword>
<gene>
    <name evidence="2" type="ORF">QW060_15905</name>
</gene>
<evidence type="ECO:0000259" key="1">
    <source>
        <dbReference type="Pfam" id="PF00501"/>
    </source>
</evidence>